<dbReference type="PROSITE" id="PS50889">
    <property type="entry name" value="S4"/>
    <property type="match status" value="1"/>
</dbReference>
<comment type="caution">
    <text evidence="2">The sequence shown here is derived from an EMBL/GenBank/DDBJ whole genome shotgun (WGS) entry which is preliminary data.</text>
</comment>
<keyword evidence="1" id="KW-0694">RNA-binding</keyword>
<protein>
    <submittedName>
        <fullName evidence="2">S4 domain protein YaaA</fullName>
    </submittedName>
</protein>
<dbReference type="RefSeq" id="WP_015256494.1">
    <property type="nucleotide sequence ID" value="NZ_CAJRAY010000072.1"/>
</dbReference>
<dbReference type="SUPFAM" id="SSF55174">
    <property type="entry name" value="Alpha-L RNA-binding motif"/>
    <property type="match status" value="1"/>
</dbReference>
<evidence type="ECO:0000313" key="3">
    <source>
        <dbReference type="Proteomes" id="UP000681526"/>
    </source>
</evidence>
<dbReference type="Pfam" id="PF13275">
    <property type="entry name" value="S4_2"/>
    <property type="match status" value="1"/>
</dbReference>
<sequence>MKPIAIKTEPIALSQFLKLAGCIDTGGQAKALLAEAPVLVNGEPENRRGRKLYAGDRVEVPGFGAFTVEVVKT</sequence>
<accession>A0ABM8V6B8</accession>
<proteinExistence type="predicted"/>
<dbReference type="Proteomes" id="UP000681526">
    <property type="component" value="Unassembled WGS sequence"/>
</dbReference>
<evidence type="ECO:0000256" key="1">
    <source>
        <dbReference type="PROSITE-ProRule" id="PRU00182"/>
    </source>
</evidence>
<gene>
    <name evidence="2" type="primary">txxe2442-yaaA</name>
    <name evidence="2" type="ORF">TXXE_13970</name>
</gene>
<dbReference type="NCBIfam" id="TIGR02988">
    <property type="entry name" value="YaaA_near_RecF"/>
    <property type="match status" value="1"/>
</dbReference>
<dbReference type="Gene3D" id="3.10.290.10">
    <property type="entry name" value="RNA-binding S4 domain"/>
    <property type="match status" value="1"/>
</dbReference>
<evidence type="ECO:0000313" key="2">
    <source>
        <dbReference type="EMBL" id="CAG5090296.1"/>
    </source>
</evidence>
<dbReference type="InterPro" id="IPR014330">
    <property type="entry name" value="RNA-bd_S4-rel_YaaA"/>
</dbReference>
<dbReference type="InterPro" id="IPR036986">
    <property type="entry name" value="S4_RNA-bd_sf"/>
</dbReference>
<keyword evidence="3" id="KW-1185">Reference proteome</keyword>
<reference evidence="2 3" key="1">
    <citation type="submission" date="2021-04" db="EMBL/GenBank/DDBJ databases">
        <authorList>
            <person name="Rakotoarivonina H."/>
        </authorList>
    </citation>
    <scope>NUCLEOTIDE SEQUENCE [LARGE SCALE GENOMIC DNA]</scope>
    <source>
        <strain evidence="2 3">XE</strain>
    </source>
</reference>
<dbReference type="CDD" id="cd00165">
    <property type="entry name" value="S4"/>
    <property type="match status" value="1"/>
</dbReference>
<name>A0ABM8V6B8_THEXY</name>
<dbReference type="EMBL" id="CAJRAY010000072">
    <property type="protein sequence ID" value="CAG5090296.1"/>
    <property type="molecule type" value="Genomic_DNA"/>
</dbReference>
<organism evidence="2 3">
    <name type="scientific">Thermobacillus xylanilyticus</name>
    <dbReference type="NCBI Taxonomy" id="76633"/>
    <lineage>
        <taxon>Bacteria</taxon>
        <taxon>Bacillati</taxon>
        <taxon>Bacillota</taxon>
        <taxon>Bacilli</taxon>
        <taxon>Bacillales</taxon>
        <taxon>Paenibacillaceae</taxon>
        <taxon>Thermobacillus</taxon>
    </lineage>
</organism>